<feature type="transmembrane region" description="Helical" evidence="6">
    <location>
        <begin position="12"/>
        <end position="42"/>
    </location>
</feature>
<evidence type="ECO:0000256" key="2">
    <source>
        <dbReference type="ARBA" id="ARBA00022475"/>
    </source>
</evidence>
<feature type="transmembrane region" description="Helical" evidence="6">
    <location>
        <begin position="192"/>
        <end position="209"/>
    </location>
</feature>
<feature type="domain" description="ComEC/Rec2-related protein" evidence="7">
    <location>
        <begin position="173"/>
        <end position="419"/>
    </location>
</feature>
<dbReference type="EMBL" id="JXSU01000007">
    <property type="protein sequence ID" value="KIS24756.1"/>
    <property type="molecule type" value="Genomic_DNA"/>
</dbReference>
<dbReference type="OrthoDB" id="9761531at2"/>
<dbReference type="RefSeq" id="WP_003483953.1">
    <property type="nucleotide sequence ID" value="NZ_JXSU01000007.1"/>
</dbReference>
<evidence type="ECO:0000313" key="9">
    <source>
        <dbReference type="Proteomes" id="UP000032250"/>
    </source>
</evidence>
<proteinExistence type="predicted"/>
<evidence type="ECO:0000256" key="5">
    <source>
        <dbReference type="ARBA" id="ARBA00023136"/>
    </source>
</evidence>
<dbReference type="PATRIC" id="fig|1379739.3.peg.3320"/>
<reference evidence="8 9" key="1">
    <citation type="submission" date="2014-06" db="EMBL/GenBank/DDBJ databases">
        <title>Genome characterization of distinct group I Clostridium botulinum lineages.</title>
        <authorList>
            <person name="Giordani F."/>
            <person name="Anselmo A."/>
            <person name="Fillo S."/>
            <person name="Palozzi A.M."/>
            <person name="Fortunato A."/>
            <person name="Gentile B."/>
            <person name="Ciammaruconi A."/>
            <person name="Anniballi F."/>
            <person name="De Medici D."/>
            <person name="Lista F."/>
        </authorList>
    </citation>
    <scope>NUCLEOTIDE SEQUENCE [LARGE SCALE GENOMIC DNA]</scope>
    <source>
        <strain evidence="8 9">B2 450</strain>
    </source>
</reference>
<comment type="caution">
    <text evidence="8">The sequence shown here is derived from an EMBL/GenBank/DDBJ whole genome shotgun (WGS) entry which is preliminary data.</text>
</comment>
<sequence>MERPLSYYAISVFLGCISTLLLFNNILLGAVFTASFLIIIFINEDSKNFIIILLFFILAMFSFYSYFTIDVPDNIKVRIVKKEKYYCFGEYKGRNIFIIGKTKDLKEGLKTTIEGEFTKDIRYSGGSVGSFKVKKVKGKEEDIIYNIYNFKSIAYNKFKEHLGENKTAMVMSLCFGETKYISNTDKDILKKLGVIHAVSVSGFHMVIIYKLLEKVLGLTLAIPVSFLYVILTGMKASAIRAFIMIIILKLSKNFFRKYDSLSSISLAAIIILLNKPHYILDIGFMLSFLSTLGILLYNKKISRILYKLPQRINSCVSLTLSSQIYTFPFMCFTIKSFGLGFIIGNLILVPLYAPIVLLGNLAMILIKIPFLFKIINKIIYIFLMMVEGAHYLLSNITPDCIYIGEFEGICFVVIYMSYVLYKHGYKNVEYMPLSCIMLLILFNYTFFPSIDFYREKDYNITVVRYKFDTIMLCDYESNASKNILKIKHQVKPDKVVTNIKNNTKINLDKNLKIYILSGEKEPNCYNERSIENKEEYSNVNILLKNKNKNIIFTEKPIRLKSPKNNYVIINLKEKNYTDILNKRYIVVFNKILCLK</sequence>
<dbReference type="PANTHER" id="PTHR30619">
    <property type="entry name" value="DNA INTERNALIZATION/COMPETENCE PROTEIN COMEC/REC2"/>
    <property type="match status" value="1"/>
</dbReference>
<feature type="transmembrane region" description="Helical" evidence="6">
    <location>
        <begin position="402"/>
        <end position="421"/>
    </location>
</feature>
<gene>
    <name evidence="8" type="ORF">N495_14635</name>
</gene>
<evidence type="ECO:0000256" key="6">
    <source>
        <dbReference type="SAM" id="Phobius"/>
    </source>
</evidence>
<dbReference type="PANTHER" id="PTHR30619:SF7">
    <property type="entry name" value="BETA-LACTAMASE DOMAIN PROTEIN"/>
    <property type="match status" value="1"/>
</dbReference>
<dbReference type="Pfam" id="PF03772">
    <property type="entry name" value="Competence"/>
    <property type="match status" value="1"/>
</dbReference>
<feature type="transmembrane region" description="Helical" evidence="6">
    <location>
        <begin position="279"/>
        <end position="297"/>
    </location>
</feature>
<accession>A0A0D1C118</accession>
<keyword evidence="2" id="KW-1003">Cell membrane</keyword>
<dbReference type="AlphaFoldDB" id="A0A0D1C118"/>
<feature type="transmembrane region" description="Helical" evidence="6">
    <location>
        <begin position="48"/>
        <end position="69"/>
    </location>
</feature>
<protein>
    <submittedName>
        <fullName evidence="8">Competence protein ComEC</fullName>
    </submittedName>
</protein>
<keyword evidence="4 6" id="KW-1133">Transmembrane helix</keyword>
<dbReference type="NCBIfam" id="TIGR00360">
    <property type="entry name" value="ComEC_N-term"/>
    <property type="match status" value="1"/>
</dbReference>
<keyword evidence="5 6" id="KW-0472">Membrane</keyword>
<dbReference type="GO" id="GO:0005886">
    <property type="term" value="C:plasma membrane"/>
    <property type="evidence" value="ECO:0007669"/>
    <property type="project" value="UniProtKB-SubCell"/>
</dbReference>
<comment type="subcellular location">
    <subcellularLocation>
        <location evidence="1">Cell membrane</location>
        <topology evidence="1">Multi-pass membrane protein</topology>
    </subcellularLocation>
</comment>
<evidence type="ECO:0000256" key="3">
    <source>
        <dbReference type="ARBA" id="ARBA00022692"/>
    </source>
</evidence>
<dbReference type="InterPro" id="IPR004477">
    <property type="entry name" value="ComEC_N"/>
</dbReference>
<evidence type="ECO:0000256" key="1">
    <source>
        <dbReference type="ARBA" id="ARBA00004651"/>
    </source>
</evidence>
<organism evidence="8 9">
    <name type="scientific">Clostridium botulinum B2 450</name>
    <dbReference type="NCBI Taxonomy" id="1379739"/>
    <lineage>
        <taxon>Bacteria</taxon>
        <taxon>Bacillati</taxon>
        <taxon>Bacillota</taxon>
        <taxon>Clostridia</taxon>
        <taxon>Eubacteriales</taxon>
        <taxon>Clostridiaceae</taxon>
        <taxon>Clostridium</taxon>
    </lineage>
</organism>
<dbReference type="PROSITE" id="PS51257">
    <property type="entry name" value="PROKAR_LIPOPROTEIN"/>
    <property type="match status" value="1"/>
</dbReference>
<evidence type="ECO:0000256" key="4">
    <source>
        <dbReference type="ARBA" id="ARBA00022989"/>
    </source>
</evidence>
<keyword evidence="3 6" id="KW-0812">Transmembrane</keyword>
<evidence type="ECO:0000259" key="7">
    <source>
        <dbReference type="Pfam" id="PF03772"/>
    </source>
</evidence>
<feature type="transmembrane region" description="Helical" evidence="6">
    <location>
        <begin position="428"/>
        <end position="447"/>
    </location>
</feature>
<dbReference type="InterPro" id="IPR052159">
    <property type="entry name" value="Competence_DNA_uptake"/>
</dbReference>
<dbReference type="HOGENOM" id="CLU_032033_1_0_9"/>
<dbReference type="Proteomes" id="UP000032250">
    <property type="component" value="Unassembled WGS sequence"/>
</dbReference>
<name>A0A0D1C118_CLOBO</name>
<evidence type="ECO:0000313" key="8">
    <source>
        <dbReference type="EMBL" id="KIS24756.1"/>
    </source>
</evidence>